<keyword evidence="1" id="KW-0812">Transmembrane</keyword>
<sequence>MAWAIVMALYSIAGGVFLLIYGEYIFFTSPEWSIYGGIGLGVGAVAVINMLALANRSYIWTRACKFLWPFVIVISAVRAIIMIVELQRGKAKFIWECENGKQLWPASAALGYGGTTSMPSVLCTAGFPSLYIIFIVALLVDLVFQMYMFFMTWRYQKLLEHYTSMKPSIGGECPPHKHVPCAVIEHTQLAQVITTLEQQNTYVRARGHFICPLNIVSLLACLCAALIFSPCFGHVTTTLRLTTP</sequence>
<evidence type="ECO:0000313" key="2">
    <source>
        <dbReference type="EMBL" id="KAF9817769.1"/>
    </source>
</evidence>
<feature type="transmembrane region" description="Helical" evidence="1">
    <location>
        <begin position="213"/>
        <end position="235"/>
    </location>
</feature>
<feature type="transmembrane region" description="Helical" evidence="1">
    <location>
        <begin position="7"/>
        <end position="26"/>
    </location>
</feature>
<feature type="transmembrane region" description="Helical" evidence="1">
    <location>
        <begin position="32"/>
        <end position="54"/>
    </location>
</feature>
<evidence type="ECO:0000256" key="1">
    <source>
        <dbReference type="SAM" id="Phobius"/>
    </source>
</evidence>
<reference evidence="2" key="1">
    <citation type="submission" date="2020-11" db="EMBL/GenBank/DDBJ databases">
        <authorList>
            <person name="Koelle M."/>
            <person name="Horta M.A.C."/>
            <person name="Nowrousian M."/>
            <person name="Ohm R.A."/>
            <person name="Benz P."/>
            <person name="Pilgard A."/>
        </authorList>
    </citation>
    <scope>NUCLEOTIDE SEQUENCE</scope>
    <source>
        <strain evidence="2">FPRL280</strain>
    </source>
</reference>
<name>A0A8H7P655_9APHY</name>
<keyword evidence="1" id="KW-0472">Membrane</keyword>
<dbReference type="Proteomes" id="UP000639403">
    <property type="component" value="Unassembled WGS sequence"/>
</dbReference>
<accession>A0A8H7P655</accession>
<dbReference type="AlphaFoldDB" id="A0A8H7P655"/>
<gene>
    <name evidence="2" type="ORF">IEO21_03228</name>
</gene>
<proteinExistence type="predicted"/>
<protein>
    <submittedName>
        <fullName evidence="2">Uncharacterized protein</fullName>
    </submittedName>
</protein>
<keyword evidence="1" id="KW-1133">Transmembrane helix</keyword>
<evidence type="ECO:0000313" key="3">
    <source>
        <dbReference type="Proteomes" id="UP000639403"/>
    </source>
</evidence>
<feature type="transmembrane region" description="Helical" evidence="1">
    <location>
        <begin position="130"/>
        <end position="150"/>
    </location>
</feature>
<organism evidence="2 3">
    <name type="scientific">Rhodonia placenta</name>
    <dbReference type="NCBI Taxonomy" id="104341"/>
    <lineage>
        <taxon>Eukaryota</taxon>
        <taxon>Fungi</taxon>
        <taxon>Dikarya</taxon>
        <taxon>Basidiomycota</taxon>
        <taxon>Agaricomycotina</taxon>
        <taxon>Agaricomycetes</taxon>
        <taxon>Polyporales</taxon>
        <taxon>Adustoporiaceae</taxon>
        <taxon>Rhodonia</taxon>
    </lineage>
</organism>
<comment type="caution">
    <text evidence="2">The sequence shown here is derived from an EMBL/GenBank/DDBJ whole genome shotgun (WGS) entry which is preliminary data.</text>
</comment>
<feature type="transmembrane region" description="Helical" evidence="1">
    <location>
        <begin position="66"/>
        <end position="84"/>
    </location>
</feature>
<dbReference type="EMBL" id="JADOXO010000038">
    <property type="protein sequence ID" value="KAF9817769.1"/>
    <property type="molecule type" value="Genomic_DNA"/>
</dbReference>
<reference evidence="2" key="2">
    <citation type="journal article" name="Front. Microbiol.">
        <title>Degradative Capacity of Two Strains of Rhodonia placenta: From Phenotype to Genotype.</title>
        <authorList>
            <person name="Kolle M."/>
            <person name="Horta M.A.C."/>
            <person name="Nowrousian M."/>
            <person name="Ohm R.A."/>
            <person name="Benz J.P."/>
            <person name="Pilgard A."/>
        </authorList>
    </citation>
    <scope>NUCLEOTIDE SEQUENCE</scope>
    <source>
        <strain evidence="2">FPRL280</strain>
    </source>
</reference>